<dbReference type="EMBL" id="JACHMO010000001">
    <property type="protein sequence ID" value="MBB5807632.1"/>
    <property type="molecule type" value="Genomic_DNA"/>
</dbReference>
<reference evidence="1 2" key="1">
    <citation type="submission" date="2020-08" db="EMBL/GenBank/DDBJ databases">
        <title>Sequencing the genomes of 1000 actinobacteria strains.</title>
        <authorList>
            <person name="Klenk H.-P."/>
        </authorList>
    </citation>
    <scope>NUCLEOTIDE SEQUENCE [LARGE SCALE GENOMIC DNA]</scope>
    <source>
        <strain evidence="1 2">DSM 45486</strain>
    </source>
</reference>
<protein>
    <recommendedName>
        <fullName evidence="3">DUF4265 domain-containing protein</fullName>
    </recommendedName>
</protein>
<comment type="caution">
    <text evidence="1">The sequence shown here is derived from an EMBL/GenBank/DDBJ whole genome shotgun (WGS) entry which is preliminary data.</text>
</comment>
<dbReference type="InterPro" id="IPR025361">
    <property type="entry name" value="DUF4265"/>
</dbReference>
<evidence type="ECO:0000313" key="1">
    <source>
        <dbReference type="EMBL" id="MBB5807632.1"/>
    </source>
</evidence>
<evidence type="ECO:0008006" key="3">
    <source>
        <dbReference type="Google" id="ProtNLM"/>
    </source>
</evidence>
<keyword evidence="2" id="KW-1185">Reference proteome</keyword>
<dbReference type="Proteomes" id="UP000552097">
    <property type="component" value="Unassembled WGS sequence"/>
</dbReference>
<gene>
    <name evidence="1" type="ORF">F4560_007400</name>
</gene>
<proteinExistence type="predicted"/>
<name>A0A7W9HSE0_9PSEU</name>
<accession>A0A7W9HSE0</accession>
<organism evidence="1 2">
    <name type="scientific">Saccharothrix ecbatanensis</name>
    <dbReference type="NCBI Taxonomy" id="1105145"/>
    <lineage>
        <taxon>Bacteria</taxon>
        <taxon>Bacillati</taxon>
        <taxon>Actinomycetota</taxon>
        <taxon>Actinomycetes</taxon>
        <taxon>Pseudonocardiales</taxon>
        <taxon>Pseudonocardiaceae</taxon>
        <taxon>Saccharothrix</taxon>
    </lineage>
</organism>
<dbReference type="RefSeq" id="WP_184927659.1">
    <property type="nucleotide sequence ID" value="NZ_JACHMO010000001.1"/>
</dbReference>
<dbReference type="Pfam" id="PF14085">
    <property type="entry name" value="DUF4265"/>
    <property type="match status" value="1"/>
</dbReference>
<evidence type="ECO:0000313" key="2">
    <source>
        <dbReference type="Proteomes" id="UP000552097"/>
    </source>
</evidence>
<sequence length="153" mass="16602">MFKVAFDLRDGTESGFAAASAERLWTEKTTTRMVVQVRNIPFFVQGVAFGDTVRVRADHDRRELVFEELLARSGHSTVQINIPGQDAVAPIEAVLQQLGCSWETASAGKLWAVDVPPEADYASARAALLLVVAKVGAVLEEASIAAHHSNNDR</sequence>
<dbReference type="AlphaFoldDB" id="A0A7W9HSE0"/>